<dbReference type="GO" id="GO:0004852">
    <property type="term" value="F:uroporphyrinogen-III synthase activity"/>
    <property type="evidence" value="ECO:0007669"/>
    <property type="project" value="InterPro"/>
</dbReference>
<name>A0A6L3T7C8_9HYPH</name>
<proteinExistence type="predicted"/>
<dbReference type="CDD" id="cd06578">
    <property type="entry name" value="HemD"/>
    <property type="match status" value="1"/>
</dbReference>
<dbReference type="GO" id="GO:0033014">
    <property type="term" value="P:tetrapyrrole biosynthetic process"/>
    <property type="evidence" value="ECO:0007669"/>
    <property type="project" value="InterPro"/>
</dbReference>
<dbReference type="EMBL" id="VZZK01000002">
    <property type="protein sequence ID" value="KAB1081382.1"/>
    <property type="molecule type" value="Genomic_DNA"/>
</dbReference>
<keyword evidence="3" id="KW-1185">Reference proteome</keyword>
<organism evidence="2 3">
    <name type="scientific">Methylobacterium soli</name>
    <dbReference type="NCBI Taxonomy" id="553447"/>
    <lineage>
        <taxon>Bacteria</taxon>
        <taxon>Pseudomonadati</taxon>
        <taxon>Pseudomonadota</taxon>
        <taxon>Alphaproteobacteria</taxon>
        <taxon>Hyphomicrobiales</taxon>
        <taxon>Methylobacteriaceae</taxon>
        <taxon>Methylobacterium</taxon>
    </lineage>
</organism>
<dbReference type="AlphaFoldDB" id="A0A6L3T7C8"/>
<dbReference type="InterPro" id="IPR036108">
    <property type="entry name" value="4pyrrol_syn_uPrphyn_synt_sf"/>
</dbReference>
<evidence type="ECO:0000313" key="2">
    <source>
        <dbReference type="EMBL" id="KAB1081382.1"/>
    </source>
</evidence>
<dbReference type="Pfam" id="PF02602">
    <property type="entry name" value="HEM4"/>
    <property type="match status" value="1"/>
</dbReference>
<sequence>MRIWVARPEPGAGRTGERLRALGHQPLVAPVLMVRPTGAALPAEAPDAILLTSANAVAALRGAAGRLRGRPVFAVGARTAALAQAAGLGPVTDAGGDAADLVRVVRARLAPGRRLLHVAGAERKAEPAASLRAAGYDLAIVVAYAAEPVAALPGPVADALRAGGLDAALHYSRRSAAVAAERADAAGLGGAFGALKHYCLSADVAVALEAAGIAAHFVPARPREEDLLAGLATVF</sequence>
<gene>
    <name evidence="2" type="ORF">F6X53_03480</name>
</gene>
<dbReference type="SUPFAM" id="SSF69618">
    <property type="entry name" value="HemD-like"/>
    <property type="match status" value="1"/>
</dbReference>
<dbReference type="InterPro" id="IPR003754">
    <property type="entry name" value="4pyrrol_synth_uPrphyn_synth"/>
</dbReference>
<evidence type="ECO:0000259" key="1">
    <source>
        <dbReference type="Pfam" id="PF02602"/>
    </source>
</evidence>
<feature type="domain" description="Tetrapyrrole biosynthesis uroporphyrinogen III synthase" evidence="1">
    <location>
        <begin position="16"/>
        <end position="228"/>
    </location>
</feature>
<evidence type="ECO:0000313" key="3">
    <source>
        <dbReference type="Proteomes" id="UP000474159"/>
    </source>
</evidence>
<dbReference type="RefSeq" id="WP_150997267.1">
    <property type="nucleotide sequence ID" value="NZ_VZZK01000002.1"/>
</dbReference>
<protein>
    <submittedName>
        <fullName evidence="2">Uroporphyrinogen-III synthase</fullName>
    </submittedName>
</protein>
<dbReference type="OrthoDB" id="7163809at2"/>
<dbReference type="Gene3D" id="3.40.50.10090">
    <property type="match status" value="2"/>
</dbReference>
<dbReference type="Proteomes" id="UP000474159">
    <property type="component" value="Unassembled WGS sequence"/>
</dbReference>
<accession>A0A6L3T7C8</accession>
<reference evidence="2 3" key="1">
    <citation type="submission" date="2019-09" db="EMBL/GenBank/DDBJ databases">
        <title>YIM 48816 draft genome.</title>
        <authorList>
            <person name="Jiang L."/>
        </authorList>
    </citation>
    <scope>NUCLEOTIDE SEQUENCE [LARGE SCALE GENOMIC DNA]</scope>
    <source>
        <strain evidence="2 3">YIM 48816</strain>
    </source>
</reference>
<comment type="caution">
    <text evidence="2">The sequence shown here is derived from an EMBL/GenBank/DDBJ whole genome shotgun (WGS) entry which is preliminary data.</text>
</comment>